<proteinExistence type="predicted"/>
<accession>A0AAU9CT38</accession>
<organism evidence="1 2">
    <name type="scientific">Fulvitalea axinellae</name>
    <dbReference type="NCBI Taxonomy" id="1182444"/>
    <lineage>
        <taxon>Bacteria</taxon>
        <taxon>Pseudomonadati</taxon>
        <taxon>Bacteroidota</taxon>
        <taxon>Cytophagia</taxon>
        <taxon>Cytophagales</taxon>
        <taxon>Persicobacteraceae</taxon>
        <taxon>Fulvitalea</taxon>
    </lineage>
</organism>
<dbReference type="AlphaFoldDB" id="A0AAU9CT38"/>
<name>A0AAU9CT38_9BACT</name>
<dbReference type="KEGG" id="fax:FUAX_09890"/>
<protein>
    <submittedName>
        <fullName evidence="1">Uncharacterized protein</fullName>
    </submittedName>
</protein>
<reference evidence="1 2" key="1">
    <citation type="submission" date="2021-12" db="EMBL/GenBank/DDBJ databases">
        <title>Genome sequencing of bacteria with rrn-lacking chromosome and rrn-plasmid.</title>
        <authorList>
            <person name="Anda M."/>
            <person name="Iwasaki W."/>
        </authorList>
    </citation>
    <scope>NUCLEOTIDE SEQUENCE [LARGE SCALE GENOMIC DNA]</scope>
    <source>
        <strain evidence="1 2">DSM 100852</strain>
    </source>
</reference>
<keyword evidence="2" id="KW-1185">Reference proteome</keyword>
<dbReference type="RefSeq" id="WP_338393809.1">
    <property type="nucleotide sequence ID" value="NZ_AP025314.1"/>
</dbReference>
<dbReference type="EMBL" id="AP025314">
    <property type="protein sequence ID" value="BDD08557.1"/>
    <property type="molecule type" value="Genomic_DNA"/>
</dbReference>
<evidence type="ECO:0000313" key="2">
    <source>
        <dbReference type="Proteomes" id="UP001348817"/>
    </source>
</evidence>
<sequence>MKEKEYYTETHRIKIGNGKNSGAKSLNINLPSTYKRAVGLALVVHSTGGLAVLDFSLKDRNKDYISPTPVEMFQSSPEAGLSKDNRYHAIDLRTDAPILIASLNYEGTTTSEVMVSLVFLMEK</sequence>
<evidence type="ECO:0000313" key="1">
    <source>
        <dbReference type="EMBL" id="BDD08557.1"/>
    </source>
</evidence>
<dbReference type="Proteomes" id="UP001348817">
    <property type="component" value="Chromosome"/>
</dbReference>
<gene>
    <name evidence="1" type="ORF">FUAX_09890</name>
</gene>